<keyword evidence="1 7" id="KW-0444">Lipid biosynthesis</keyword>
<keyword evidence="6 7" id="KW-0012">Acyltransferase</keyword>
<dbReference type="Gene3D" id="3.40.1390.10">
    <property type="entry name" value="MurE/MurF, N-terminal domain"/>
    <property type="match status" value="1"/>
</dbReference>
<dbReference type="GO" id="GO:0103118">
    <property type="term" value="F:UDP-3-O-[(3R)-3-hydroxyacyl]-glucosamine N-acyltransferase activity"/>
    <property type="evidence" value="ECO:0007669"/>
    <property type="project" value="UniProtKB-EC"/>
</dbReference>
<dbReference type="InterPro" id="IPR018357">
    <property type="entry name" value="Hexapep_transf_CS"/>
</dbReference>
<keyword evidence="4 7" id="KW-0677">Repeat</keyword>
<dbReference type="Gene3D" id="1.20.5.170">
    <property type="match status" value="1"/>
</dbReference>
<evidence type="ECO:0000256" key="7">
    <source>
        <dbReference type="HAMAP-Rule" id="MF_00523"/>
    </source>
</evidence>
<evidence type="ECO:0000256" key="4">
    <source>
        <dbReference type="ARBA" id="ARBA00022737"/>
    </source>
</evidence>
<dbReference type="GO" id="GO:0016020">
    <property type="term" value="C:membrane"/>
    <property type="evidence" value="ECO:0007669"/>
    <property type="project" value="GOC"/>
</dbReference>
<dbReference type="GO" id="GO:0016410">
    <property type="term" value="F:N-acyltransferase activity"/>
    <property type="evidence" value="ECO:0007669"/>
    <property type="project" value="InterPro"/>
</dbReference>
<dbReference type="AlphaFoldDB" id="A0A1H8QJ99"/>
<dbReference type="UniPathway" id="UPA00973"/>
<keyword evidence="5 7" id="KW-0443">Lipid metabolism</keyword>
<evidence type="ECO:0000256" key="3">
    <source>
        <dbReference type="ARBA" id="ARBA00022679"/>
    </source>
</evidence>
<dbReference type="OrthoDB" id="9784739at2"/>
<evidence type="ECO:0000256" key="6">
    <source>
        <dbReference type="ARBA" id="ARBA00023315"/>
    </source>
</evidence>
<dbReference type="Proteomes" id="UP000199657">
    <property type="component" value="Unassembled WGS sequence"/>
</dbReference>
<proteinExistence type="inferred from homology"/>
<dbReference type="STRING" id="406100.SAMN04488052_101618"/>
<feature type="active site" description="Proton acceptor" evidence="7">
    <location>
        <position position="236"/>
    </location>
</feature>
<comment type="pathway">
    <text evidence="7">Bacterial outer membrane biogenesis; LPS lipid A biosynthesis.</text>
</comment>
<gene>
    <name evidence="7" type="primary">lpxD</name>
    <name evidence="9" type="ORF">SAMN04488052_101618</name>
</gene>
<dbReference type="InterPro" id="IPR001451">
    <property type="entry name" value="Hexapep"/>
</dbReference>
<dbReference type="HAMAP" id="MF_00523">
    <property type="entry name" value="LpxD"/>
    <property type="match status" value="1"/>
</dbReference>
<evidence type="ECO:0000313" key="9">
    <source>
        <dbReference type="EMBL" id="SEO54309.1"/>
    </source>
</evidence>
<keyword evidence="2 7" id="KW-0441">Lipid A biosynthesis</keyword>
<sequence length="338" mass="35261">MKRLGELASTLDLDLRGDPDHQVERIASLDTAGALELTFLADSRRRGQLTESRAGAVIVRPDDADSVPGNALIAPDPHLAFARAAQLLHPPEARSGIHASAAVDESVQVGHGVAIGAQAAIGRDVVLEEGVQIGAGVVIEDHVTVGAGTIIHPRVTVLAGCVLGAGCVVHSGTVIGSDGFGYARDGQRWERVPQVGNVRIGDGVDIGANVSIDRGAIGDTVIENGVKLDNQVHIAHNVHIGENTAIAGCVGVSGSTRIGRCCTIAGAVGIAGHLVIADNVHITGMAQVTKSLTEPGIYSSGTGIEANRSWRRNVARFHQLDDIARRLRTIERRLKTDD</sequence>
<dbReference type="SUPFAM" id="SSF51161">
    <property type="entry name" value="Trimeric LpxA-like enzymes"/>
    <property type="match status" value="1"/>
</dbReference>
<evidence type="ECO:0000256" key="1">
    <source>
        <dbReference type="ARBA" id="ARBA00022516"/>
    </source>
</evidence>
<dbReference type="InterPro" id="IPR007691">
    <property type="entry name" value="LpxD"/>
</dbReference>
<keyword evidence="10" id="KW-1185">Reference proteome</keyword>
<comment type="function">
    <text evidence="7">Catalyzes the N-acylation of UDP-3-O-acylglucosamine using 3-hydroxyacyl-ACP as the acyl donor. Is involved in the biosynthesis of lipid A, a phosphorylated glycolipid that anchors the lipopolysaccharide to the outer membrane of the cell.</text>
</comment>
<dbReference type="CDD" id="cd03352">
    <property type="entry name" value="LbH_LpxD"/>
    <property type="match status" value="1"/>
</dbReference>
<comment type="subunit">
    <text evidence="7">Homotrimer.</text>
</comment>
<reference evidence="9 10" key="1">
    <citation type="submission" date="2016-10" db="EMBL/GenBank/DDBJ databases">
        <authorList>
            <person name="de Groot N.N."/>
        </authorList>
    </citation>
    <scope>NUCLEOTIDE SEQUENCE [LARGE SCALE GENOMIC DNA]</scope>
    <source>
        <strain evidence="9 10">CGMCC 1.6291</strain>
    </source>
</reference>
<dbReference type="NCBIfam" id="NF002060">
    <property type="entry name" value="PRK00892.1"/>
    <property type="match status" value="1"/>
</dbReference>
<comment type="catalytic activity">
    <reaction evidence="7">
        <text>a UDP-3-O-[(3R)-3-hydroxyacyl]-alpha-D-glucosamine + a (3R)-hydroxyacyl-[ACP] = a UDP-2-N,3-O-bis[(3R)-3-hydroxyacyl]-alpha-D-glucosamine + holo-[ACP] + H(+)</text>
        <dbReference type="Rhea" id="RHEA:53836"/>
        <dbReference type="Rhea" id="RHEA-COMP:9685"/>
        <dbReference type="Rhea" id="RHEA-COMP:9945"/>
        <dbReference type="ChEBI" id="CHEBI:15378"/>
        <dbReference type="ChEBI" id="CHEBI:64479"/>
        <dbReference type="ChEBI" id="CHEBI:78827"/>
        <dbReference type="ChEBI" id="CHEBI:137740"/>
        <dbReference type="ChEBI" id="CHEBI:137748"/>
        <dbReference type="EC" id="2.3.1.191"/>
    </reaction>
</comment>
<dbReference type="EC" id="2.3.1.191" evidence="7"/>
<dbReference type="Pfam" id="PF00132">
    <property type="entry name" value="Hexapep"/>
    <property type="match status" value="2"/>
</dbReference>
<evidence type="ECO:0000256" key="5">
    <source>
        <dbReference type="ARBA" id="ARBA00023098"/>
    </source>
</evidence>
<comment type="similarity">
    <text evidence="7">Belongs to the transferase hexapeptide repeat family. LpxD subfamily.</text>
</comment>
<evidence type="ECO:0000313" key="10">
    <source>
        <dbReference type="Proteomes" id="UP000199657"/>
    </source>
</evidence>
<dbReference type="GO" id="GO:0009245">
    <property type="term" value="P:lipid A biosynthetic process"/>
    <property type="evidence" value="ECO:0007669"/>
    <property type="project" value="UniProtKB-UniRule"/>
</dbReference>
<dbReference type="EMBL" id="FOEG01000001">
    <property type="protein sequence ID" value="SEO54309.1"/>
    <property type="molecule type" value="Genomic_DNA"/>
</dbReference>
<dbReference type="Pfam" id="PF04613">
    <property type="entry name" value="LpxD"/>
    <property type="match status" value="1"/>
</dbReference>
<dbReference type="RefSeq" id="WP_091639810.1">
    <property type="nucleotide sequence ID" value="NZ_FOEG01000001.1"/>
</dbReference>
<keyword evidence="3 7" id="KW-0808">Transferase</keyword>
<evidence type="ECO:0000256" key="2">
    <source>
        <dbReference type="ARBA" id="ARBA00022556"/>
    </source>
</evidence>
<accession>A0A1H8QJ99</accession>
<name>A0A1H8QJ99_9GAMM</name>
<dbReference type="PROSITE" id="PS00101">
    <property type="entry name" value="HEXAPEP_TRANSFERASES"/>
    <property type="match status" value="3"/>
</dbReference>
<dbReference type="PANTHER" id="PTHR43378">
    <property type="entry name" value="UDP-3-O-ACYLGLUCOSAMINE N-ACYLTRANSFERASE"/>
    <property type="match status" value="1"/>
</dbReference>
<dbReference type="PANTHER" id="PTHR43378:SF2">
    <property type="entry name" value="UDP-3-O-ACYLGLUCOSAMINE N-ACYLTRANSFERASE 1, MITOCHONDRIAL-RELATED"/>
    <property type="match status" value="1"/>
</dbReference>
<feature type="domain" description="UDP-3-O-[3-hydroxymyristoyl] glucosamine N-acyltransferase non-repeat region" evidence="8">
    <location>
        <begin position="20"/>
        <end position="87"/>
    </location>
</feature>
<evidence type="ECO:0000259" key="8">
    <source>
        <dbReference type="Pfam" id="PF04613"/>
    </source>
</evidence>
<dbReference type="InterPro" id="IPR020573">
    <property type="entry name" value="UDP_GlcNAc_AcTrfase_non-rep"/>
</dbReference>
<dbReference type="NCBIfam" id="TIGR01853">
    <property type="entry name" value="lipid_A_lpxD"/>
    <property type="match status" value="1"/>
</dbReference>
<dbReference type="Gene3D" id="2.160.10.10">
    <property type="entry name" value="Hexapeptide repeat proteins"/>
    <property type="match status" value="1"/>
</dbReference>
<protein>
    <recommendedName>
        <fullName evidence="7">UDP-3-O-acylglucosamine N-acyltransferase</fullName>
        <ecNumber evidence="7">2.3.1.191</ecNumber>
    </recommendedName>
</protein>
<organism evidence="9 10">
    <name type="scientific">Aquisalimonas asiatica</name>
    <dbReference type="NCBI Taxonomy" id="406100"/>
    <lineage>
        <taxon>Bacteria</taxon>
        <taxon>Pseudomonadati</taxon>
        <taxon>Pseudomonadota</taxon>
        <taxon>Gammaproteobacteria</taxon>
        <taxon>Chromatiales</taxon>
        <taxon>Ectothiorhodospiraceae</taxon>
        <taxon>Aquisalimonas</taxon>
    </lineage>
</organism>
<dbReference type="InterPro" id="IPR011004">
    <property type="entry name" value="Trimer_LpxA-like_sf"/>
</dbReference>